<evidence type="ECO:0000313" key="1">
    <source>
        <dbReference type="EMBL" id="KAL0361344.1"/>
    </source>
</evidence>
<reference evidence="1" key="2">
    <citation type="journal article" date="2024" name="Plant">
        <title>Genomic evolution and insights into agronomic trait innovations of Sesamum species.</title>
        <authorList>
            <person name="Miao H."/>
            <person name="Wang L."/>
            <person name="Qu L."/>
            <person name="Liu H."/>
            <person name="Sun Y."/>
            <person name="Le M."/>
            <person name="Wang Q."/>
            <person name="Wei S."/>
            <person name="Zheng Y."/>
            <person name="Lin W."/>
            <person name="Duan Y."/>
            <person name="Cao H."/>
            <person name="Xiong S."/>
            <person name="Wang X."/>
            <person name="Wei L."/>
            <person name="Li C."/>
            <person name="Ma Q."/>
            <person name="Ju M."/>
            <person name="Zhao R."/>
            <person name="Li G."/>
            <person name="Mu C."/>
            <person name="Tian Q."/>
            <person name="Mei H."/>
            <person name="Zhang T."/>
            <person name="Gao T."/>
            <person name="Zhang H."/>
        </authorList>
    </citation>
    <scope>NUCLEOTIDE SEQUENCE</scope>
    <source>
        <strain evidence="1">G02</strain>
    </source>
</reference>
<proteinExistence type="predicted"/>
<accession>A0AAW2Q0F0</accession>
<reference evidence="1" key="1">
    <citation type="submission" date="2020-06" db="EMBL/GenBank/DDBJ databases">
        <authorList>
            <person name="Li T."/>
            <person name="Hu X."/>
            <person name="Zhang T."/>
            <person name="Song X."/>
            <person name="Zhang H."/>
            <person name="Dai N."/>
            <person name="Sheng W."/>
            <person name="Hou X."/>
            <person name="Wei L."/>
        </authorList>
    </citation>
    <scope>NUCLEOTIDE SEQUENCE</scope>
    <source>
        <strain evidence="1">G02</strain>
        <tissue evidence="1">Leaf</tissue>
    </source>
</reference>
<dbReference type="EMBL" id="JACGWJ010000016">
    <property type="protein sequence ID" value="KAL0361344.1"/>
    <property type="molecule type" value="Genomic_DNA"/>
</dbReference>
<gene>
    <name evidence="1" type="ORF">Sradi_3818900</name>
</gene>
<protein>
    <submittedName>
        <fullName evidence="1">N-terminal acetyltransferase A complex auxiliary subunit NAA15</fullName>
    </submittedName>
</protein>
<dbReference type="PANTHER" id="PTHR22767">
    <property type="entry name" value="N-TERMINAL ACETYLTRANSFERASE-RELATED"/>
    <property type="match status" value="1"/>
</dbReference>
<name>A0AAW2Q0F0_SESRA</name>
<comment type="caution">
    <text evidence="1">The sequence shown here is derived from an EMBL/GenBank/DDBJ whole genome shotgun (WGS) entry which is preliminary data.</text>
</comment>
<sequence length="85" mass="9530">MLAPVTDVENLIWGVLEAERPTFTQLQGKSLIVANTLFLEKHRDSLRHRAAVAEMISVMEPSKKKEAINLIEESSKDLVSSYGTF</sequence>
<dbReference type="PANTHER" id="PTHR22767:SF2">
    <property type="entry name" value="N(ALPHA)-ACETYLTRANSFERASE 15_16, ISOFORM A"/>
    <property type="match status" value="1"/>
</dbReference>
<organism evidence="1">
    <name type="scientific">Sesamum radiatum</name>
    <name type="common">Black benniseed</name>
    <dbReference type="NCBI Taxonomy" id="300843"/>
    <lineage>
        <taxon>Eukaryota</taxon>
        <taxon>Viridiplantae</taxon>
        <taxon>Streptophyta</taxon>
        <taxon>Embryophyta</taxon>
        <taxon>Tracheophyta</taxon>
        <taxon>Spermatophyta</taxon>
        <taxon>Magnoliopsida</taxon>
        <taxon>eudicotyledons</taxon>
        <taxon>Gunneridae</taxon>
        <taxon>Pentapetalae</taxon>
        <taxon>asterids</taxon>
        <taxon>lamiids</taxon>
        <taxon>Lamiales</taxon>
        <taxon>Pedaliaceae</taxon>
        <taxon>Sesamum</taxon>
    </lineage>
</organism>
<dbReference type="AlphaFoldDB" id="A0AAW2Q0F0"/>
<dbReference type="GO" id="GO:0005737">
    <property type="term" value="C:cytoplasm"/>
    <property type="evidence" value="ECO:0007669"/>
    <property type="project" value="TreeGrafter"/>
</dbReference>